<evidence type="ECO:0000313" key="9">
    <source>
        <dbReference type="Proteomes" id="UP000014148"/>
    </source>
</evidence>
<evidence type="ECO:0000256" key="1">
    <source>
        <dbReference type="ARBA" id="ARBA00009792"/>
    </source>
</evidence>
<dbReference type="eggNOG" id="COG0383">
    <property type="taxonomic scope" value="Bacteria"/>
</dbReference>
<name>R2R7U7_9ENTE</name>
<comment type="similarity">
    <text evidence="1">Belongs to the glycosyl hydrolase 38 family.</text>
</comment>
<dbReference type="InterPro" id="IPR011330">
    <property type="entry name" value="Glyco_hydro/deAcase_b/a-brl"/>
</dbReference>
<dbReference type="InterPro" id="IPR000602">
    <property type="entry name" value="Glyco_hydro_38_N"/>
</dbReference>
<evidence type="ECO:0000256" key="3">
    <source>
        <dbReference type="ARBA" id="ARBA00022801"/>
    </source>
</evidence>
<dbReference type="Pfam" id="PF17677">
    <property type="entry name" value="Glyco_hydro38C2"/>
    <property type="match status" value="1"/>
</dbReference>
<dbReference type="Pfam" id="PF01074">
    <property type="entry name" value="Glyco_hydro_38N"/>
    <property type="match status" value="1"/>
</dbReference>
<comment type="caution">
    <text evidence="6">The sequence shown here is derived from an EMBL/GenBank/DDBJ whole genome shotgun (WGS) entry which is preliminary data.</text>
</comment>
<dbReference type="OrthoDB" id="9764050at2"/>
<reference evidence="7 9" key="2">
    <citation type="submission" date="2013-03" db="EMBL/GenBank/DDBJ databases">
        <title>The Genome Sequence of Enterococcus malodoratus ATCC_43197 (PacBio/Illumina hybrid assembly).</title>
        <authorList>
            <consortium name="The Broad Institute Genomics Platform"/>
            <consortium name="The Broad Institute Genome Sequencing Center for Infectious Disease"/>
            <person name="Earl A."/>
            <person name="Russ C."/>
            <person name="Gilmore M."/>
            <person name="Surin D."/>
            <person name="Walker B."/>
            <person name="Young S."/>
            <person name="Zeng Q."/>
            <person name="Gargeya S."/>
            <person name="Fitzgerald M."/>
            <person name="Haas B."/>
            <person name="Abouelleil A."/>
            <person name="Allen A.W."/>
            <person name="Alvarado L."/>
            <person name="Arachchi H.M."/>
            <person name="Berlin A.M."/>
            <person name="Chapman S.B."/>
            <person name="Gainer-Dewar J."/>
            <person name="Goldberg J."/>
            <person name="Griggs A."/>
            <person name="Gujja S."/>
            <person name="Hansen M."/>
            <person name="Howarth C."/>
            <person name="Imamovic A."/>
            <person name="Ireland A."/>
            <person name="Larimer J."/>
            <person name="McCowan C."/>
            <person name="Murphy C."/>
            <person name="Pearson M."/>
            <person name="Poon T.W."/>
            <person name="Priest M."/>
            <person name="Roberts A."/>
            <person name="Saif S."/>
            <person name="Shea T."/>
            <person name="Sisk P."/>
            <person name="Sykes S."/>
            <person name="Wortman J."/>
            <person name="Nusbaum C."/>
            <person name="Birren B."/>
        </authorList>
    </citation>
    <scope>NUCLEOTIDE SEQUENCE [LARGE SCALE GENOMIC DNA]</scope>
    <source>
        <strain evidence="7 9">ATCC 43197</strain>
    </source>
</reference>
<dbReference type="InterPro" id="IPR011682">
    <property type="entry name" value="Glyco_hydro_38_C"/>
</dbReference>
<proteinExistence type="inferred from homology"/>
<dbReference type="GO" id="GO:0004559">
    <property type="term" value="F:alpha-mannosidase activity"/>
    <property type="evidence" value="ECO:0007669"/>
    <property type="project" value="InterPro"/>
</dbReference>
<dbReference type="InterPro" id="IPR037094">
    <property type="entry name" value="Glyco_hydro_38_cen_sf"/>
</dbReference>
<dbReference type="Proteomes" id="UP000013783">
    <property type="component" value="Unassembled WGS sequence"/>
</dbReference>
<evidence type="ECO:0000313" key="7">
    <source>
        <dbReference type="EMBL" id="EOT69967.1"/>
    </source>
</evidence>
<accession>R2R7U7</accession>
<dbReference type="Pfam" id="PF07748">
    <property type="entry name" value="Glyco_hydro_38C"/>
    <property type="match status" value="1"/>
</dbReference>
<keyword evidence="3" id="KW-0378">Hydrolase</keyword>
<dbReference type="Gene3D" id="2.70.98.30">
    <property type="entry name" value="Golgi alpha-mannosidase II, domain 4"/>
    <property type="match status" value="1"/>
</dbReference>
<dbReference type="InterPro" id="IPR041147">
    <property type="entry name" value="GH38_C"/>
</dbReference>
<dbReference type="SUPFAM" id="SSF88713">
    <property type="entry name" value="Glycoside hydrolase/deacetylase"/>
    <property type="match status" value="1"/>
</dbReference>
<feature type="domain" description="Glycoside hydrolase family 38 central" evidence="5">
    <location>
        <begin position="278"/>
        <end position="356"/>
    </location>
</feature>
<protein>
    <recommendedName>
        <fullName evidence="5">Glycoside hydrolase family 38 central domain-containing protein</fullName>
    </recommendedName>
</protein>
<dbReference type="SMART" id="SM00872">
    <property type="entry name" value="Alpha-mann_mid"/>
    <property type="match status" value="1"/>
</dbReference>
<dbReference type="PANTHER" id="PTHR46017">
    <property type="entry name" value="ALPHA-MANNOSIDASE 2C1"/>
    <property type="match status" value="1"/>
</dbReference>
<dbReference type="Gene3D" id="3.20.110.10">
    <property type="entry name" value="Glycoside hydrolase 38, N terminal domain"/>
    <property type="match status" value="1"/>
</dbReference>
<dbReference type="PANTHER" id="PTHR46017:SF2">
    <property type="entry name" value="MANNOSYLGLYCERATE HYDROLASE"/>
    <property type="match status" value="1"/>
</dbReference>
<dbReference type="GO" id="GO:0046872">
    <property type="term" value="F:metal ion binding"/>
    <property type="evidence" value="ECO:0007669"/>
    <property type="project" value="UniProtKB-KW"/>
</dbReference>
<dbReference type="InterPro" id="IPR027291">
    <property type="entry name" value="Glyco_hydro_38_N_sf"/>
</dbReference>
<dbReference type="PATRIC" id="fig|1158601.3.peg.4261"/>
<dbReference type="Proteomes" id="UP000014148">
    <property type="component" value="Unassembled WGS sequence"/>
</dbReference>
<dbReference type="AlphaFoldDB" id="R2R7U7"/>
<evidence type="ECO:0000313" key="8">
    <source>
        <dbReference type="Proteomes" id="UP000013783"/>
    </source>
</evidence>
<dbReference type="NCBIfam" id="NF007331">
    <property type="entry name" value="PRK09819.1"/>
    <property type="match status" value="1"/>
</dbReference>
<dbReference type="SUPFAM" id="SSF74650">
    <property type="entry name" value="Galactose mutarotase-like"/>
    <property type="match status" value="1"/>
</dbReference>
<dbReference type="InterPro" id="IPR011013">
    <property type="entry name" value="Gal_mutarotase_sf_dom"/>
</dbReference>
<evidence type="ECO:0000259" key="5">
    <source>
        <dbReference type="SMART" id="SM00872"/>
    </source>
</evidence>
<dbReference type="GO" id="GO:0006013">
    <property type="term" value="P:mannose metabolic process"/>
    <property type="evidence" value="ECO:0007669"/>
    <property type="project" value="InterPro"/>
</dbReference>
<dbReference type="GO" id="GO:0009313">
    <property type="term" value="P:oligosaccharide catabolic process"/>
    <property type="evidence" value="ECO:0007669"/>
    <property type="project" value="TreeGrafter"/>
</dbReference>
<evidence type="ECO:0000256" key="2">
    <source>
        <dbReference type="ARBA" id="ARBA00022723"/>
    </source>
</evidence>
<keyword evidence="9" id="KW-1185">Reference proteome</keyword>
<dbReference type="STRING" id="71451.RV07_GL000492"/>
<gene>
    <name evidence="7" type="ORF">I585_01446</name>
    <name evidence="6" type="ORF">UAI_04293</name>
</gene>
<evidence type="ECO:0000256" key="4">
    <source>
        <dbReference type="ARBA" id="ARBA00023295"/>
    </source>
</evidence>
<dbReference type="SUPFAM" id="SSF88688">
    <property type="entry name" value="Families 57/38 glycoside transferase middle domain"/>
    <property type="match status" value="1"/>
</dbReference>
<dbReference type="Pfam" id="PF09261">
    <property type="entry name" value="Alpha-mann_mid"/>
    <property type="match status" value="1"/>
</dbReference>
<dbReference type="Gene3D" id="1.20.1270.50">
    <property type="entry name" value="Glycoside hydrolase family 38, central domain"/>
    <property type="match status" value="1"/>
</dbReference>
<dbReference type="GO" id="GO:0030246">
    <property type="term" value="F:carbohydrate binding"/>
    <property type="evidence" value="ECO:0007669"/>
    <property type="project" value="InterPro"/>
</dbReference>
<evidence type="ECO:0000313" key="6">
    <source>
        <dbReference type="EMBL" id="EOH72009.1"/>
    </source>
</evidence>
<dbReference type="InterPro" id="IPR028995">
    <property type="entry name" value="Glyco_hydro_57/38_cen_sf"/>
</dbReference>
<dbReference type="CDD" id="cd10815">
    <property type="entry name" value="GH38N_AMII_EcMngB_like"/>
    <property type="match status" value="1"/>
</dbReference>
<dbReference type="RefSeq" id="WP_010743064.1">
    <property type="nucleotide sequence ID" value="NZ_KB946253.1"/>
</dbReference>
<dbReference type="InterPro" id="IPR015341">
    <property type="entry name" value="Glyco_hydro_38_cen"/>
</dbReference>
<dbReference type="EMBL" id="AJAK01000031">
    <property type="protein sequence ID" value="EOH72009.1"/>
    <property type="molecule type" value="Genomic_DNA"/>
</dbReference>
<organism evidence="6 8">
    <name type="scientific">Enterococcus malodoratus ATCC 43197</name>
    <dbReference type="NCBI Taxonomy" id="1158601"/>
    <lineage>
        <taxon>Bacteria</taxon>
        <taxon>Bacillati</taxon>
        <taxon>Bacillota</taxon>
        <taxon>Bacilli</taxon>
        <taxon>Lactobacillales</taxon>
        <taxon>Enterococcaceae</taxon>
        <taxon>Enterococcus</taxon>
    </lineage>
</organism>
<sequence length="893" mass="101971">MKKTVHVVPHSHWDREWYFTTSRSKIYLMHDLKKVLEQLEKDTPYDSFILDGQASLLDDYLNWRPQDKARIKQLVQQGKLIIGPWYTQTDQLVISGESIVRNMLYGMKICEEFGDYMNVGYVPDSFGQAASMPQIYREFGIEDTMFWRGVSDDDVAHTEYTWRGEDGSVVNVYQIPSGYYIGGAIPEREKDLAEFLHQEPFKTTWGRSSTDQVYFPNGFDQAPVRENLPELVGQMNKLYQAEYELQFSTIEKYIAAVKERQPELEEVAGELINGKLMRIHKTIFSSRSDLKAMNTQIQHYLVNVMEPVLTMAMQLGFEYPVETVKEIWKLMFENAAHDSIGSCVSDTTNEDVYMRYKQARDISMNLVELTLRQISTAIDNPQAHEITFTLFNTYDTEREGVIEAEVYLPQKEFALLDQAGDSLPYTILELIDQTEYVLNQGNVLNSVKEIYLPEKVYKAKIAFEASKVPSVGYTQLTIDLKGDSSAPLQTISDNVIENGYYHITVNKNGSLDILDKANEVLYKNQGIIEENGDDGDSFNYSPPVKDWVISSADFEPEITIKQSAIYQSVRLEFMLKVPKDLAERAEKKASAEFPIALELALRKNSPIIDFTLTAENQKVDSHRVCVLFDTGIASKFSIADQQFGTLERPVVFEKEMALWEANKEQWNEQPIAVETCQSFVSLFEERRGVSVMPKAVREYEIVGEAFDTIRLTIFRTYGFMGKENLMYRPGRASGETVIATPDAQCHKTMSFDFSVAYFADGFDQSNVAQLAKQVVTPIEVYQYAEFLNSRLIFTLGDVEKTLPANFSLFEIEGNLTLSVLKKAEDRPGYILRLYNGLLKENGRAKITFNHAVKAAEKVDLKEETKEPLSIINDTIELENIGHAKFVTLYVEQI</sequence>
<dbReference type="EMBL" id="ASWA01000002">
    <property type="protein sequence ID" value="EOT69967.1"/>
    <property type="molecule type" value="Genomic_DNA"/>
</dbReference>
<keyword evidence="4" id="KW-0326">Glycosidase</keyword>
<reference evidence="6 8" key="1">
    <citation type="submission" date="2013-02" db="EMBL/GenBank/DDBJ databases">
        <title>The Genome Sequence of Enterococcus malodoratus ATCC_43197.</title>
        <authorList>
            <consortium name="The Broad Institute Genome Sequencing Platform"/>
            <consortium name="The Broad Institute Genome Sequencing Center for Infectious Disease"/>
            <person name="Earl A.M."/>
            <person name="Gilmore M.S."/>
            <person name="Lebreton F."/>
            <person name="Walker B."/>
            <person name="Young S.K."/>
            <person name="Zeng Q."/>
            <person name="Gargeya S."/>
            <person name="Fitzgerald M."/>
            <person name="Haas B."/>
            <person name="Abouelleil A."/>
            <person name="Alvarado L."/>
            <person name="Arachchi H.M."/>
            <person name="Berlin A.M."/>
            <person name="Chapman S.B."/>
            <person name="Dewar J."/>
            <person name="Goldberg J."/>
            <person name="Griggs A."/>
            <person name="Gujja S."/>
            <person name="Hansen M."/>
            <person name="Howarth C."/>
            <person name="Imamovic A."/>
            <person name="Larimer J."/>
            <person name="McCowan C."/>
            <person name="Murphy C."/>
            <person name="Neiman D."/>
            <person name="Pearson M."/>
            <person name="Priest M."/>
            <person name="Roberts A."/>
            <person name="Saif S."/>
            <person name="Shea T."/>
            <person name="Sisk P."/>
            <person name="Sykes S."/>
            <person name="Wortman J."/>
            <person name="Nusbaum C."/>
            <person name="Birren B."/>
        </authorList>
    </citation>
    <scope>NUCLEOTIDE SEQUENCE [LARGE SCALE GENOMIC DNA]</scope>
    <source>
        <strain evidence="6 8">ATCC 43197</strain>
    </source>
</reference>
<keyword evidence="2" id="KW-0479">Metal-binding</keyword>